<dbReference type="Proteomes" id="UP000317410">
    <property type="component" value="Unassembled WGS sequence"/>
</dbReference>
<dbReference type="EMBL" id="BJNQ01000014">
    <property type="protein sequence ID" value="GEC76047.1"/>
    <property type="molecule type" value="Genomic_DNA"/>
</dbReference>
<evidence type="ECO:0008006" key="3">
    <source>
        <dbReference type="Google" id="ProtNLM"/>
    </source>
</evidence>
<gene>
    <name evidence="1" type="ORF">MLI01_21920</name>
</gene>
<dbReference type="Pfam" id="PF10049">
    <property type="entry name" value="DUF2283"/>
    <property type="match status" value="1"/>
</dbReference>
<proteinExistence type="predicted"/>
<dbReference type="AlphaFoldDB" id="A0A4Y4BB42"/>
<organism evidence="1 2">
    <name type="scientific">Microbacterium maritypicum</name>
    <name type="common">Microbacterium liquefaciens</name>
    <dbReference type="NCBI Taxonomy" id="33918"/>
    <lineage>
        <taxon>Bacteria</taxon>
        <taxon>Bacillati</taxon>
        <taxon>Actinomycetota</taxon>
        <taxon>Actinomycetes</taxon>
        <taxon>Micrococcales</taxon>
        <taxon>Microbacteriaceae</taxon>
        <taxon>Microbacterium</taxon>
    </lineage>
</organism>
<reference evidence="1 2" key="1">
    <citation type="submission" date="2019-06" db="EMBL/GenBank/DDBJ databases">
        <title>Whole genome shotgun sequence of Microbacterium liquefaciens NBRC 15037.</title>
        <authorList>
            <person name="Hosoyama A."/>
            <person name="Uohara A."/>
            <person name="Ohji S."/>
            <person name="Ichikawa N."/>
        </authorList>
    </citation>
    <scope>NUCLEOTIDE SEQUENCE [LARGE SCALE GENOMIC DNA]</scope>
    <source>
        <strain evidence="1 2">NBRC 15037</strain>
    </source>
</reference>
<protein>
    <recommendedName>
        <fullName evidence="3">DUF2283 domain-containing protein</fullName>
    </recommendedName>
</protein>
<comment type="caution">
    <text evidence="1">The sequence shown here is derived from an EMBL/GenBank/DDBJ whole genome shotgun (WGS) entry which is preliminary data.</text>
</comment>
<sequence length="85" mass="9313">MSIRYDPEVDAAYITIGRDLLPGEAAAQVADIRDPRGDGEIILDFDSEGYLLGIEVLHASRLLRAEDLDGATRPRSSWGNGRIDD</sequence>
<dbReference type="RefSeq" id="WP_141386942.1">
    <property type="nucleotide sequence ID" value="NZ_BJNQ01000014.1"/>
</dbReference>
<dbReference type="InterPro" id="IPR019270">
    <property type="entry name" value="DUF2283"/>
</dbReference>
<accession>A0A4Y4BB42</accession>
<evidence type="ECO:0000313" key="2">
    <source>
        <dbReference type="Proteomes" id="UP000317410"/>
    </source>
</evidence>
<evidence type="ECO:0000313" key="1">
    <source>
        <dbReference type="EMBL" id="GEC76047.1"/>
    </source>
</evidence>
<name>A0A4Y4BB42_MICMQ</name>